<feature type="compositionally biased region" description="Polar residues" evidence="4">
    <location>
        <begin position="985"/>
        <end position="1011"/>
    </location>
</feature>
<dbReference type="SMART" id="SM00320">
    <property type="entry name" value="WD40"/>
    <property type="match status" value="4"/>
</dbReference>
<dbReference type="SUPFAM" id="SSF48452">
    <property type="entry name" value="TPR-like"/>
    <property type="match status" value="1"/>
</dbReference>
<feature type="compositionally biased region" description="Polar residues" evidence="4">
    <location>
        <begin position="377"/>
        <end position="389"/>
    </location>
</feature>
<evidence type="ECO:0000313" key="6">
    <source>
        <dbReference type="EMBL" id="CAH1777523.1"/>
    </source>
</evidence>
<feature type="region of interest" description="Disordered" evidence="4">
    <location>
        <begin position="262"/>
        <end position="310"/>
    </location>
</feature>
<dbReference type="InterPro" id="IPR036322">
    <property type="entry name" value="WD40_repeat_dom_sf"/>
</dbReference>
<dbReference type="Gene3D" id="2.130.10.10">
    <property type="entry name" value="YVTN repeat-like/Quinoprotein amine dehydrogenase"/>
    <property type="match status" value="1"/>
</dbReference>
<evidence type="ECO:0000256" key="3">
    <source>
        <dbReference type="PROSITE-ProRule" id="PRU00221"/>
    </source>
</evidence>
<feature type="region of interest" description="Disordered" evidence="4">
    <location>
        <begin position="1050"/>
        <end position="1090"/>
    </location>
</feature>
<dbReference type="InterPro" id="IPR015943">
    <property type="entry name" value="WD40/YVTN_repeat-like_dom_sf"/>
</dbReference>
<name>A0A8S4N936_OWEFU</name>
<feature type="compositionally biased region" description="Low complexity" evidence="4">
    <location>
        <begin position="959"/>
        <end position="981"/>
    </location>
</feature>
<feature type="domain" description="Gem-associated protein 5 TPR" evidence="5">
    <location>
        <begin position="538"/>
        <end position="747"/>
    </location>
</feature>
<dbReference type="GO" id="GO:0032797">
    <property type="term" value="C:SMN complex"/>
    <property type="evidence" value="ECO:0007669"/>
    <property type="project" value="TreeGrafter"/>
</dbReference>
<dbReference type="SUPFAM" id="SSF50978">
    <property type="entry name" value="WD40 repeat-like"/>
    <property type="match status" value="1"/>
</dbReference>
<accession>A0A8S4N936</accession>
<feature type="region of interest" description="Disordered" evidence="4">
    <location>
        <begin position="941"/>
        <end position="1013"/>
    </location>
</feature>
<dbReference type="InterPro" id="IPR056421">
    <property type="entry name" value="TPR_GEMI5"/>
</dbReference>
<dbReference type="GO" id="GO:0005634">
    <property type="term" value="C:nucleus"/>
    <property type="evidence" value="ECO:0007669"/>
    <property type="project" value="TreeGrafter"/>
</dbReference>
<evidence type="ECO:0000256" key="2">
    <source>
        <dbReference type="ARBA" id="ARBA00022737"/>
    </source>
</evidence>
<keyword evidence="1 3" id="KW-0853">WD repeat</keyword>
<dbReference type="InterPro" id="IPR011990">
    <property type="entry name" value="TPR-like_helical_dom_sf"/>
</dbReference>
<dbReference type="EMBL" id="CAIIXF020000002">
    <property type="protein sequence ID" value="CAH1777523.1"/>
    <property type="molecule type" value="Genomic_DNA"/>
</dbReference>
<keyword evidence="2" id="KW-0677">Repeat</keyword>
<gene>
    <name evidence="6" type="ORF">OFUS_LOCUS4551</name>
</gene>
<dbReference type="PROSITE" id="PS50082">
    <property type="entry name" value="WD_REPEATS_2"/>
    <property type="match status" value="1"/>
</dbReference>
<dbReference type="PROSITE" id="PS50294">
    <property type="entry name" value="WD_REPEATS_REGION"/>
    <property type="match status" value="1"/>
</dbReference>
<evidence type="ECO:0000256" key="4">
    <source>
        <dbReference type="SAM" id="MobiDB-lite"/>
    </source>
</evidence>
<comment type="caution">
    <text evidence="6">The sequence shown here is derived from an EMBL/GenBank/DDBJ whole genome shotgun (WGS) entry which is preliminary data.</text>
</comment>
<dbReference type="InterPro" id="IPR052640">
    <property type="entry name" value="Gemin-5"/>
</dbReference>
<dbReference type="PANTHER" id="PTHR46362">
    <property type="entry name" value="GEM-ASSOCIATED PROTEIN 5"/>
    <property type="match status" value="1"/>
</dbReference>
<dbReference type="Pfam" id="PF00400">
    <property type="entry name" value="WD40"/>
    <property type="match status" value="1"/>
</dbReference>
<dbReference type="OrthoDB" id="7326421at2759"/>
<feature type="compositionally biased region" description="Polar residues" evidence="4">
    <location>
        <begin position="286"/>
        <end position="301"/>
    </location>
</feature>
<dbReference type="Proteomes" id="UP000749559">
    <property type="component" value="Unassembled WGS sequence"/>
</dbReference>
<sequence>MGLNNVVFIVDVSILIILYETHVKIEGSQDTYFVYSCGDGVILQHDPYKLQEQAHNINDLIQQTNDIIHKFPIRSEITWKQDFSVVAIGNDDGSVEVFRPPDMKLLCSIQVHRKLVNCLRWHPMYTQGGSTVAEQQYWLASGSNESMIHVVNLSKILSEADPAKSALSITQSFCQLEGHCDRITNLSWSTHSPGLLVSASYDGTAQVWNVLKNEPICNYRGHHGRLLCVQWSGIDDDVIYTGADDFTVQAWRVSQQPYKIPPEKSLLAQQKKVNKAKKRAKGRGPNQGQGQSPYNQVQGQSPGKPPINKPSEEMKELEKLLEEKRKQLMFQDIPDGNKDAPIAKNEKVEPQGPSVPASVNNVQIMTRDASKPVPTPDHTSQPSDQQASEGSHEDIEIIQDEISQDELQLAKRTIEPKEKWKRRKGRSLFPTTGVLENRGKVASQEDCVTLAKLLYTNKIPVDSVPLTQEIKDTDTKVQDAEGVDDVTNAQSAKEVDNVAKANGAKGNHDVIKVGDVSGVTDAKEEENIIPGVGPNSHLGLFVPERAATYGTFKQEEAYHLEQGNIEQFILLELWKGNVSSAIKMAAQNNQLSDWLVSMAPMVSHKFWLEMLGAYGRQLSQEGNYHRAATYYIAANRIYDALEMLKQNNLFREAVAIAKVRLSPMDPVLGDIYIGWAQSLARDGNYEQSAKCYLAAKQPINAARILSKRADQSGLLAATHVTLLANEIDAGKMYGLKYVHESLLRCDWLGIEALTSQYQSLKAYRVYGCTHEVLLGMMIERGVVQGETIADIHPSKVAVNNRETAAPLIDISVPTDSTLAALGTGVTVFYSTVLNLWNVLDLNNVEGIYKDLLALEQTHQTQTSIPQVLIQCAVNISLSLLALLLGNSIAFRGHLEVALLRCHHTASVALLQNMISLLLPKGPFFTLVAEFGKQQHKVTLTKSVTRDTEMSKRVTHGNRDANPSNYDSDSSNNAASLANTCAVPSNDGSAPNNNDVTPSSSENNKTSDNNGENSEKTVIMVPVAMENKYLDPLLHIFLLATSRSIKEKYNLQNKDGSGDSSNNVSTRSKNTEHSNSDNMNNQMEEDSGGDNTHICADLDKVVDDLVRTCVSLINTPENPGLESQLNDFLRYESHLLHIVGSL</sequence>
<dbReference type="AlphaFoldDB" id="A0A8S4N936"/>
<dbReference type="PANTHER" id="PTHR46362:SF1">
    <property type="entry name" value="GEM-ASSOCIATED PROTEIN 5"/>
    <property type="match status" value="1"/>
</dbReference>
<dbReference type="GO" id="GO:0000387">
    <property type="term" value="P:spliceosomal snRNP assembly"/>
    <property type="evidence" value="ECO:0007669"/>
    <property type="project" value="TreeGrafter"/>
</dbReference>
<feature type="region of interest" description="Disordered" evidence="4">
    <location>
        <begin position="331"/>
        <end position="392"/>
    </location>
</feature>
<proteinExistence type="predicted"/>
<dbReference type="PROSITE" id="PS00678">
    <property type="entry name" value="WD_REPEATS_1"/>
    <property type="match status" value="1"/>
</dbReference>
<evidence type="ECO:0000313" key="7">
    <source>
        <dbReference type="Proteomes" id="UP000749559"/>
    </source>
</evidence>
<reference evidence="6" key="1">
    <citation type="submission" date="2022-03" db="EMBL/GenBank/DDBJ databases">
        <authorList>
            <person name="Martin C."/>
        </authorList>
    </citation>
    <scope>NUCLEOTIDE SEQUENCE</scope>
</reference>
<feature type="compositionally biased region" description="Basic residues" evidence="4">
    <location>
        <begin position="272"/>
        <end position="282"/>
    </location>
</feature>
<organism evidence="6 7">
    <name type="scientific">Owenia fusiformis</name>
    <name type="common">Polychaete worm</name>
    <dbReference type="NCBI Taxonomy" id="6347"/>
    <lineage>
        <taxon>Eukaryota</taxon>
        <taxon>Metazoa</taxon>
        <taxon>Spiralia</taxon>
        <taxon>Lophotrochozoa</taxon>
        <taxon>Annelida</taxon>
        <taxon>Polychaeta</taxon>
        <taxon>Sedentaria</taxon>
        <taxon>Canalipalpata</taxon>
        <taxon>Sabellida</taxon>
        <taxon>Oweniida</taxon>
        <taxon>Oweniidae</taxon>
        <taxon>Owenia</taxon>
    </lineage>
</organism>
<dbReference type="GO" id="GO:0003730">
    <property type="term" value="F:mRNA 3'-UTR binding"/>
    <property type="evidence" value="ECO:0007669"/>
    <property type="project" value="TreeGrafter"/>
</dbReference>
<feature type="compositionally biased region" description="Polar residues" evidence="4">
    <location>
        <begin position="1050"/>
        <end position="1067"/>
    </location>
</feature>
<dbReference type="Pfam" id="PF23774">
    <property type="entry name" value="TPR_GEMI5"/>
    <property type="match status" value="1"/>
</dbReference>
<keyword evidence="7" id="KW-1185">Reference proteome</keyword>
<protein>
    <recommendedName>
        <fullName evidence="5">Gem-associated protein 5 TPR domain-containing protein</fullName>
    </recommendedName>
</protein>
<dbReference type="InterPro" id="IPR019775">
    <property type="entry name" value="WD40_repeat_CS"/>
</dbReference>
<dbReference type="InterPro" id="IPR001680">
    <property type="entry name" value="WD40_rpt"/>
</dbReference>
<feature type="repeat" description="WD" evidence="3">
    <location>
        <begin position="176"/>
        <end position="218"/>
    </location>
</feature>
<evidence type="ECO:0000256" key="1">
    <source>
        <dbReference type="ARBA" id="ARBA00022574"/>
    </source>
</evidence>
<evidence type="ECO:0000259" key="5">
    <source>
        <dbReference type="Pfam" id="PF23774"/>
    </source>
</evidence>